<proteinExistence type="predicted"/>
<gene>
    <name evidence="1" type="ORF">UY3_06033</name>
</gene>
<organism evidence="1 2">
    <name type="scientific">Chelonia mydas</name>
    <name type="common">Green sea-turtle</name>
    <name type="synonym">Chelonia agassizi</name>
    <dbReference type="NCBI Taxonomy" id="8469"/>
    <lineage>
        <taxon>Eukaryota</taxon>
        <taxon>Metazoa</taxon>
        <taxon>Chordata</taxon>
        <taxon>Craniata</taxon>
        <taxon>Vertebrata</taxon>
        <taxon>Euteleostomi</taxon>
        <taxon>Archelosauria</taxon>
        <taxon>Testudinata</taxon>
        <taxon>Testudines</taxon>
        <taxon>Cryptodira</taxon>
        <taxon>Durocryptodira</taxon>
        <taxon>Americhelydia</taxon>
        <taxon>Chelonioidea</taxon>
        <taxon>Cheloniidae</taxon>
        <taxon>Chelonia</taxon>
    </lineage>
</organism>
<reference evidence="2" key="1">
    <citation type="journal article" date="2013" name="Nat. Genet.">
        <title>The draft genomes of soft-shell turtle and green sea turtle yield insights into the development and evolution of the turtle-specific body plan.</title>
        <authorList>
            <person name="Wang Z."/>
            <person name="Pascual-Anaya J."/>
            <person name="Zadissa A."/>
            <person name="Li W."/>
            <person name="Niimura Y."/>
            <person name="Huang Z."/>
            <person name="Li C."/>
            <person name="White S."/>
            <person name="Xiong Z."/>
            <person name="Fang D."/>
            <person name="Wang B."/>
            <person name="Ming Y."/>
            <person name="Chen Y."/>
            <person name="Zheng Y."/>
            <person name="Kuraku S."/>
            <person name="Pignatelli M."/>
            <person name="Herrero J."/>
            <person name="Beal K."/>
            <person name="Nozawa M."/>
            <person name="Li Q."/>
            <person name="Wang J."/>
            <person name="Zhang H."/>
            <person name="Yu L."/>
            <person name="Shigenobu S."/>
            <person name="Wang J."/>
            <person name="Liu J."/>
            <person name="Flicek P."/>
            <person name="Searle S."/>
            <person name="Wang J."/>
            <person name="Kuratani S."/>
            <person name="Yin Y."/>
            <person name="Aken B."/>
            <person name="Zhang G."/>
            <person name="Irie N."/>
        </authorList>
    </citation>
    <scope>NUCLEOTIDE SEQUENCE [LARGE SCALE GENOMIC DNA]</scope>
</reference>
<protein>
    <submittedName>
        <fullName evidence="1">Uncharacterized protein</fullName>
    </submittedName>
</protein>
<dbReference type="EMBL" id="KB524027">
    <property type="protein sequence ID" value="EMP36755.1"/>
    <property type="molecule type" value="Genomic_DNA"/>
</dbReference>
<accession>M7BM11</accession>
<keyword evidence="2" id="KW-1185">Reference proteome</keyword>
<dbReference type="AlphaFoldDB" id="M7BM11"/>
<evidence type="ECO:0000313" key="1">
    <source>
        <dbReference type="EMBL" id="EMP36755.1"/>
    </source>
</evidence>
<dbReference type="Proteomes" id="UP000031443">
    <property type="component" value="Unassembled WGS sequence"/>
</dbReference>
<name>M7BM11_CHEMY</name>
<sequence>MALLNRWIGYHLQQSFFCQWSCFQPPASQAHDIHGLSSKALDCYWQEDQIWYSSEHNLTEFTGHNAVAVIIWLSTSLSDYPIQDIQSRIYGLYCLPHTVQLQ</sequence>
<evidence type="ECO:0000313" key="2">
    <source>
        <dbReference type="Proteomes" id="UP000031443"/>
    </source>
</evidence>